<evidence type="ECO:0000256" key="1">
    <source>
        <dbReference type="ARBA" id="ARBA00022679"/>
    </source>
</evidence>
<accession>A0ABU8RXH4</accession>
<gene>
    <name evidence="4" type="ORF">WG901_12285</name>
</gene>
<protein>
    <submittedName>
        <fullName evidence="4">GNAT family N-acetyltransferase</fullName>
    </submittedName>
</protein>
<dbReference type="EMBL" id="JBBHJZ010000002">
    <property type="protein sequence ID" value="MEJ5977419.1"/>
    <property type="molecule type" value="Genomic_DNA"/>
</dbReference>
<dbReference type="InterPro" id="IPR000182">
    <property type="entry name" value="GNAT_dom"/>
</dbReference>
<sequence>MTDPILREATEADIPALSALGRDSFVDKFGYMYKPEDLAAFIAQTHSHEAVAGELAHPERRYCLVESDGALAGYCKLAVPSTLGEFHAAARPIEIKQLYTAPGMTGKGIGAALMDWAMAEARAHRADVIQLSVWSGNDGAQRFYARYGFVKVADITFEVGEQIDEEFLFALTL</sequence>
<dbReference type="Proteomes" id="UP001361239">
    <property type="component" value="Unassembled WGS sequence"/>
</dbReference>
<proteinExistence type="predicted"/>
<dbReference type="RefSeq" id="WP_339587358.1">
    <property type="nucleotide sequence ID" value="NZ_JBBHJZ010000002.1"/>
</dbReference>
<evidence type="ECO:0000259" key="3">
    <source>
        <dbReference type="PROSITE" id="PS51186"/>
    </source>
</evidence>
<keyword evidence="2" id="KW-0012">Acyltransferase</keyword>
<name>A0ABU8RXH4_9SPHN</name>
<dbReference type="CDD" id="cd04301">
    <property type="entry name" value="NAT_SF"/>
    <property type="match status" value="1"/>
</dbReference>
<organism evidence="4 5">
    <name type="scientific">Novosphingobium anseongense</name>
    <dbReference type="NCBI Taxonomy" id="3133436"/>
    <lineage>
        <taxon>Bacteria</taxon>
        <taxon>Pseudomonadati</taxon>
        <taxon>Pseudomonadota</taxon>
        <taxon>Alphaproteobacteria</taxon>
        <taxon>Sphingomonadales</taxon>
        <taxon>Sphingomonadaceae</taxon>
        <taxon>Novosphingobium</taxon>
    </lineage>
</organism>
<dbReference type="Gene3D" id="3.40.630.30">
    <property type="match status" value="1"/>
</dbReference>
<dbReference type="PROSITE" id="PS51186">
    <property type="entry name" value="GNAT"/>
    <property type="match status" value="1"/>
</dbReference>
<dbReference type="Pfam" id="PF00583">
    <property type="entry name" value="Acetyltransf_1"/>
    <property type="match status" value="1"/>
</dbReference>
<evidence type="ECO:0000256" key="2">
    <source>
        <dbReference type="ARBA" id="ARBA00023315"/>
    </source>
</evidence>
<feature type="domain" description="N-acetyltransferase" evidence="3">
    <location>
        <begin position="4"/>
        <end position="173"/>
    </location>
</feature>
<evidence type="ECO:0000313" key="4">
    <source>
        <dbReference type="EMBL" id="MEJ5977419.1"/>
    </source>
</evidence>
<evidence type="ECO:0000313" key="5">
    <source>
        <dbReference type="Proteomes" id="UP001361239"/>
    </source>
</evidence>
<dbReference type="SUPFAM" id="SSF55729">
    <property type="entry name" value="Acyl-CoA N-acyltransferases (Nat)"/>
    <property type="match status" value="1"/>
</dbReference>
<comment type="caution">
    <text evidence="4">The sequence shown here is derived from an EMBL/GenBank/DDBJ whole genome shotgun (WGS) entry which is preliminary data.</text>
</comment>
<dbReference type="InterPro" id="IPR050832">
    <property type="entry name" value="Bact_Acetyltransf"/>
</dbReference>
<reference evidence="4 5" key="1">
    <citation type="submission" date="2024-03" db="EMBL/GenBank/DDBJ databases">
        <authorList>
            <person name="Jo J.-H."/>
        </authorList>
    </citation>
    <scope>NUCLEOTIDE SEQUENCE [LARGE SCALE GENOMIC DNA]</scope>
    <source>
        <strain evidence="4 5">PS1R-30</strain>
    </source>
</reference>
<keyword evidence="1" id="KW-0808">Transferase</keyword>
<dbReference type="PANTHER" id="PTHR43877">
    <property type="entry name" value="AMINOALKYLPHOSPHONATE N-ACETYLTRANSFERASE-RELATED-RELATED"/>
    <property type="match status" value="1"/>
</dbReference>
<dbReference type="PANTHER" id="PTHR43877:SF2">
    <property type="entry name" value="AMINOALKYLPHOSPHONATE N-ACETYLTRANSFERASE-RELATED"/>
    <property type="match status" value="1"/>
</dbReference>
<dbReference type="InterPro" id="IPR016181">
    <property type="entry name" value="Acyl_CoA_acyltransferase"/>
</dbReference>
<keyword evidence="5" id="KW-1185">Reference proteome</keyword>